<dbReference type="Gene3D" id="2.30.180.10">
    <property type="entry name" value="FAS1 domain"/>
    <property type="match status" value="1"/>
</dbReference>
<evidence type="ECO:0000256" key="2">
    <source>
        <dbReference type="SAM" id="SignalP"/>
    </source>
</evidence>
<dbReference type="EMBL" id="MU860434">
    <property type="protein sequence ID" value="KAK4233995.1"/>
    <property type="molecule type" value="Genomic_DNA"/>
</dbReference>
<sequence length="278" mass="29424">MLGQHLIGLLASFAVPALGQSTPLPPLPPFSFPTVLEDNRSTEYAALIHGERLVEGAPDLIIYAATNAALLADNGTVAGNGTLARHATDRGLQKTKARFGAEKRSAPLPPRPPRRRPPAGNGTRLVRRRDELVPSRYDFITLLDGPAFVNLGPGVNQSIMEKRTASSKLPVVFSSLGVSIKVTGDDIPFDKGSFLPTFSPDQPTAPVRQHILADYPAYTPLLRDGDAYPTLGGGEVVVSVDDRGAVYLDGARILAGDAIITNGAVYTIGEAVLGSLQL</sequence>
<dbReference type="Proteomes" id="UP001303760">
    <property type="component" value="Unassembled WGS sequence"/>
</dbReference>
<reference evidence="4" key="1">
    <citation type="journal article" date="2023" name="Mol. Phylogenet. Evol.">
        <title>Genome-scale phylogeny and comparative genomics of the fungal order Sordariales.</title>
        <authorList>
            <person name="Hensen N."/>
            <person name="Bonometti L."/>
            <person name="Westerberg I."/>
            <person name="Brannstrom I.O."/>
            <person name="Guillou S."/>
            <person name="Cros-Aarteil S."/>
            <person name="Calhoun S."/>
            <person name="Haridas S."/>
            <person name="Kuo A."/>
            <person name="Mondo S."/>
            <person name="Pangilinan J."/>
            <person name="Riley R."/>
            <person name="LaButti K."/>
            <person name="Andreopoulos B."/>
            <person name="Lipzen A."/>
            <person name="Chen C."/>
            <person name="Yan M."/>
            <person name="Daum C."/>
            <person name="Ng V."/>
            <person name="Clum A."/>
            <person name="Steindorff A."/>
            <person name="Ohm R.A."/>
            <person name="Martin F."/>
            <person name="Silar P."/>
            <person name="Natvig D.O."/>
            <person name="Lalanne C."/>
            <person name="Gautier V."/>
            <person name="Ament-Velasquez S.L."/>
            <person name="Kruys A."/>
            <person name="Hutchinson M.I."/>
            <person name="Powell A.J."/>
            <person name="Barry K."/>
            <person name="Miller A.N."/>
            <person name="Grigoriev I.V."/>
            <person name="Debuchy R."/>
            <person name="Gladieux P."/>
            <person name="Hiltunen Thoren M."/>
            <person name="Johannesson H."/>
        </authorList>
    </citation>
    <scope>NUCLEOTIDE SEQUENCE</scope>
    <source>
        <strain evidence="4">CBS 532.94</strain>
    </source>
</reference>
<keyword evidence="5" id="KW-1185">Reference proteome</keyword>
<evidence type="ECO:0000313" key="4">
    <source>
        <dbReference type="EMBL" id="KAK4233995.1"/>
    </source>
</evidence>
<accession>A0AAN7C2G1</accession>
<protein>
    <recommendedName>
        <fullName evidence="3">FAS1 domain-containing protein</fullName>
    </recommendedName>
</protein>
<dbReference type="SUPFAM" id="SSF82153">
    <property type="entry name" value="FAS1 domain"/>
    <property type="match status" value="1"/>
</dbReference>
<feature type="region of interest" description="Disordered" evidence="1">
    <location>
        <begin position="87"/>
        <end position="127"/>
    </location>
</feature>
<name>A0AAN7C2G1_9PEZI</name>
<dbReference type="Pfam" id="PF02469">
    <property type="entry name" value="Fasciclin"/>
    <property type="match status" value="1"/>
</dbReference>
<gene>
    <name evidence="4" type="ORF">C8A03DRAFT_47575</name>
</gene>
<evidence type="ECO:0000313" key="5">
    <source>
        <dbReference type="Proteomes" id="UP001303760"/>
    </source>
</evidence>
<feature type="signal peptide" evidence="2">
    <location>
        <begin position="1"/>
        <end position="19"/>
    </location>
</feature>
<comment type="caution">
    <text evidence="4">The sequence shown here is derived from an EMBL/GenBank/DDBJ whole genome shotgun (WGS) entry which is preliminary data.</text>
</comment>
<reference evidence="4" key="2">
    <citation type="submission" date="2023-05" db="EMBL/GenBank/DDBJ databases">
        <authorList>
            <consortium name="Lawrence Berkeley National Laboratory"/>
            <person name="Steindorff A."/>
            <person name="Hensen N."/>
            <person name="Bonometti L."/>
            <person name="Westerberg I."/>
            <person name="Brannstrom I.O."/>
            <person name="Guillou S."/>
            <person name="Cros-Aarteil S."/>
            <person name="Calhoun S."/>
            <person name="Haridas S."/>
            <person name="Kuo A."/>
            <person name="Mondo S."/>
            <person name="Pangilinan J."/>
            <person name="Riley R."/>
            <person name="Labutti K."/>
            <person name="Andreopoulos B."/>
            <person name="Lipzen A."/>
            <person name="Chen C."/>
            <person name="Yanf M."/>
            <person name="Daum C."/>
            <person name="Ng V."/>
            <person name="Clum A."/>
            <person name="Ohm R."/>
            <person name="Martin F."/>
            <person name="Silar P."/>
            <person name="Natvig D."/>
            <person name="Lalanne C."/>
            <person name="Gautier V."/>
            <person name="Ament-Velasquez S.L."/>
            <person name="Kruys A."/>
            <person name="Hutchinson M.I."/>
            <person name="Powell A.J."/>
            <person name="Barry K."/>
            <person name="Miller A.N."/>
            <person name="Grigoriev I.V."/>
            <person name="Debuchy R."/>
            <person name="Gladieux P."/>
            <person name="Thoren M.H."/>
            <person name="Johannesson H."/>
        </authorList>
    </citation>
    <scope>NUCLEOTIDE SEQUENCE</scope>
    <source>
        <strain evidence="4">CBS 532.94</strain>
    </source>
</reference>
<evidence type="ECO:0000259" key="3">
    <source>
        <dbReference type="Pfam" id="PF02469"/>
    </source>
</evidence>
<dbReference type="InterPro" id="IPR036378">
    <property type="entry name" value="FAS1_dom_sf"/>
</dbReference>
<feature type="domain" description="FAS1" evidence="3">
    <location>
        <begin position="194"/>
        <end position="270"/>
    </location>
</feature>
<dbReference type="AlphaFoldDB" id="A0AAN7C2G1"/>
<dbReference type="InterPro" id="IPR000782">
    <property type="entry name" value="FAS1_domain"/>
</dbReference>
<keyword evidence="2" id="KW-0732">Signal</keyword>
<feature type="chain" id="PRO_5043044759" description="FAS1 domain-containing protein" evidence="2">
    <location>
        <begin position="20"/>
        <end position="278"/>
    </location>
</feature>
<organism evidence="4 5">
    <name type="scientific">Achaetomium macrosporum</name>
    <dbReference type="NCBI Taxonomy" id="79813"/>
    <lineage>
        <taxon>Eukaryota</taxon>
        <taxon>Fungi</taxon>
        <taxon>Dikarya</taxon>
        <taxon>Ascomycota</taxon>
        <taxon>Pezizomycotina</taxon>
        <taxon>Sordariomycetes</taxon>
        <taxon>Sordariomycetidae</taxon>
        <taxon>Sordariales</taxon>
        <taxon>Chaetomiaceae</taxon>
        <taxon>Achaetomium</taxon>
    </lineage>
</organism>
<evidence type="ECO:0000256" key="1">
    <source>
        <dbReference type="SAM" id="MobiDB-lite"/>
    </source>
</evidence>
<proteinExistence type="predicted"/>